<reference evidence="3" key="1">
    <citation type="submission" date="2021-06" db="EMBL/GenBank/DDBJ databases">
        <authorList>
            <person name="Criscuolo A."/>
        </authorList>
    </citation>
    <scope>NUCLEOTIDE SEQUENCE</scope>
    <source>
        <strain evidence="3">CIP111600</strain>
    </source>
</reference>
<evidence type="ECO:0008006" key="5">
    <source>
        <dbReference type="Google" id="ProtNLM"/>
    </source>
</evidence>
<dbReference type="EMBL" id="CAJVAS010000034">
    <property type="protein sequence ID" value="CAG7646216.1"/>
    <property type="molecule type" value="Genomic_DNA"/>
</dbReference>
<evidence type="ECO:0000256" key="1">
    <source>
        <dbReference type="SAM" id="MobiDB-lite"/>
    </source>
</evidence>
<gene>
    <name evidence="3" type="ORF">PAESOLCIP111_05115</name>
</gene>
<dbReference type="InterPro" id="IPR050490">
    <property type="entry name" value="Bact_solute-bd_prot1"/>
</dbReference>
<dbReference type="PANTHER" id="PTHR43649">
    <property type="entry name" value="ARABINOSE-BINDING PROTEIN-RELATED"/>
    <property type="match status" value="1"/>
</dbReference>
<accession>A0A916K762</accession>
<dbReference type="Proteomes" id="UP000693672">
    <property type="component" value="Unassembled WGS sequence"/>
</dbReference>
<protein>
    <recommendedName>
        <fullName evidence="5">Extracellular solute-binding protein</fullName>
    </recommendedName>
</protein>
<dbReference type="InterPro" id="IPR006059">
    <property type="entry name" value="SBP"/>
</dbReference>
<name>A0A916K762_9BACL</name>
<feature type="chain" id="PRO_5038843089" description="Extracellular solute-binding protein" evidence="2">
    <location>
        <begin position="26"/>
        <end position="441"/>
    </location>
</feature>
<evidence type="ECO:0000313" key="3">
    <source>
        <dbReference type="EMBL" id="CAG7646216.1"/>
    </source>
</evidence>
<evidence type="ECO:0000256" key="2">
    <source>
        <dbReference type="SAM" id="SignalP"/>
    </source>
</evidence>
<feature type="signal peptide" evidence="2">
    <location>
        <begin position="1"/>
        <end position="25"/>
    </location>
</feature>
<dbReference type="AlphaFoldDB" id="A0A916K762"/>
<keyword evidence="2" id="KW-0732">Signal</keyword>
<proteinExistence type="predicted"/>
<feature type="compositionally biased region" description="Polar residues" evidence="1">
    <location>
        <begin position="30"/>
        <end position="47"/>
    </location>
</feature>
<comment type="caution">
    <text evidence="3">The sequence shown here is derived from an EMBL/GenBank/DDBJ whole genome shotgun (WGS) entry which is preliminary data.</text>
</comment>
<feature type="region of interest" description="Disordered" evidence="1">
    <location>
        <begin position="28"/>
        <end position="47"/>
    </location>
</feature>
<sequence length="441" mass="48549">MRNKITAVTFTAGMALLLASGCSNSGGGTNLNQDNAPDTSSKTGQETNVKRPDEILILADMPSGDFESRYVAVLSKKYPGLKITQLTTSKEVTLANLVTATPFDLIDYSITNLETIIDLGIPVNLDPFVQKFKSDLNRFEPSVLKDVRSYSNKGELLLMPYLTSPFVLHYNKDIFDKFGVEYPKAGSTWEDLIELSKKVSRTSDGVEYRGLVAGTSVNRIQTQLSLPFVDAATRKSAVGGNPGWQRLYQTFQSIYSVPGNLPEKAQYSDGATAFIQTKTLAMYPNLFGLGTLQAIEGGIRVGITTFPVFKDIQNSSTGLFASGLAVSTTSKNQDFAFQVADYFSSEEAQLQLAKTGVVTPLKSEAVRSKLFEGHPAVKDLDLSVIYKLRNADPYAKTTWDKKALTIVQRYMQDFVSGKADMNTTTRKVDEEINKMVQENMR</sequence>
<evidence type="ECO:0000313" key="4">
    <source>
        <dbReference type="Proteomes" id="UP000693672"/>
    </source>
</evidence>
<dbReference type="PROSITE" id="PS51257">
    <property type="entry name" value="PROKAR_LIPOPROTEIN"/>
    <property type="match status" value="1"/>
</dbReference>
<dbReference type="Pfam" id="PF01547">
    <property type="entry name" value="SBP_bac_1"/>
    <property type="match status" value="1"/>
</dbReference>
<dbReference type="RefSeq" id="WP_218094834.1">
    <property type="nucleotide sequence ID" value="NZ_CAJVAS010000034.1"/>
</dbReference>
<dbReference type="PANTHER" id="PTHR43649:SF12">
    <property type="entry name" value="DIACETYLCHITOBIOSE BINDING PROTEIN DASA"/>
    <property type="match status" value="1"/>
</dbReference>
<keyword evidence="4" id="KW-1185">Reference proteome</keyword>
<organism evidence="3 4">
    <name type="scientific">Paenibacillus solanacearum</name>
    <dbReference type="NCBI Taxonomy" id="2048548"/>
    <lineage>
        <taxon>Bacteria</taxon>
        <taxon>Bacillati</taxon>
        <taxon>Bacillota</taxon>
        <taxon>Bacilli</taxon>
        <taxon>Bacillales</taxon>
        <taxon>Paenibacillaceae</taxon>
        <taxon>Paenibacillus</taxon>
    </lineage>
</organism>